<keyword evidence="8 12" id="KW-0472">Membrane</keyword>
<keyword evidence="9 12" id="KW-0407">Ion channel</keyword>
<feature type="binding site" evidence="12">
    <location>
        <position position="83"/>
    </location>
    <ligand>
        <name>Na(+)</name>
        <dbReference type="ChEBI" id="CHEBI:29101"/>
        <note>structural</note>
    </ligand>
</feature>
<dbReference type="HAMAP" id="MF_00454">
    <property type="entry name" value="FluC"/>
    <property type="match status" value="1"/>
</dbReference>
<evidence type="ECO:0000313" key="13">
    <source>
        <dbReference type="EMBL" id="STO59037.1"/>
    </source>
</evidence>
<comment type="catalytic activity">
    <reaction evidence="11">
        <text>fluoride(in) = fluoride(out)</text>
        <dbReference type="Rhea" id="RHEA:76159"/>
        <dbReference type="ChEBI" id="CHEBI:17051"/>
    </reaction>
    <physiologicalReaction direction="left-to-right" evidence="11">
        <dbReference type="Rhea" id="RHEA:76160"/>
    </physiologicalReaction>
</comment>
<keyword evidence="4 12" id="KW-0812">Transmembrane</keyword>
<evidence type="ECO:0000313" key="14">
    <source>
        <dbReference type="Proteomes" id="UP000254329"/>
    </source>
</evidence>
<organism evidence="13 14">
    <name type="scientific">Canicola haemoglobinophilus</name>
    <dbReference type="NCBI Taxonomy" id="733"/>
    <lineage>
        <taxon>Bacteria</taxon>
        <taxon>Pseudomonadati</taxon>
        <taxon>Pseudomonadota</taxon>
        <taxon>Gammaproteobacteria</taxon>
        <taxon>Pasteurellales</taxon>
        <taxon>Pasteurellaceae</taxon>
        <taxon>Canicola</taxon>
    </lineage>
</organism>
<feature type="transmembrane region" description="Helical" evidence="12">
    <location>
        <begin position="75"/>
        <end position="91"/>
    </location>
</feature>
<dbReference type="Pfam" id="PF02537">
    <property type="entry name" value="CRCB"/>
    <property type="match status" value="1"/>
</dbReference>
<evidence type="ECO:0000256" key="8">
    <source>
        <dbReference type="ARBA" id="ARBA00023136"/>
    </source>
</evidence>
<evidence type="ECO:0000256" key="3">
    <source>
        <dbReference type="ARBA" id="ARBA00022519"/>
    </source>
</evidence>
<evidence type="ECO:0000256" key="11">
    <source>
        <dbReference type="ARBA" id="ARBA00035585"/>
    </source>
</evidence>
<evidence type="ECO:0000256" key="9">
    <source>
        <dbReference type="ARBA" id="ARBA00023303"/>
    </source>
</evidence>
<keyword evidence="5 12" id="KW-1133">Transmembrane helix</keyword>
<dbReference type="GO" id="GO:0046872">
    <property type="term" value="F:metal ion binding"/>
    <property type="evidence" value="ECO:0007669"/>
    <property type="project" value="UniProtKB-KW"/>
</dbReference>
<evidence type="ECO:0000256" key="7">
    <source>
        <dbReference type="ARBA" id="ARBA00023065"/>
    </source>
</evidence>
<reference evidence="13 14" key="1">
    <citation type="submission" date="2018-06" db="EMBL/GenBank/DDBJ databases">
        <authorList>
            <consortium name="Pathogen Informatics"/>
            <person name="Doyle S."/>
        </authorList>
    </citation>
    <scope>NUCLEOTIDE SEQUENCE [LARGE SCALE GENOMIC DNA]</scope>
    <source>
        <strain evidence="13 14">NCTC1659</strain>
    </source>
</reference>
<feature type="binding site" evidence="12">
    <location>
        <position position="86"/>
    </location>
    <ligand>
        <name>Na(+)</name>
        <dbReference type="ChEBI" id="CHEBI:29101"/>
        <note>structural</note>
    </ligand>
</feature>
<evidence type="ECO:0000256" key="12">
    <source>
        <dbReference type="HAMAP-Rule" id="MF_00454"/>
    </source>
</evidence>
<evidence type="ECO:0000256" key="10">
    <source>
        <dbReference type="ARBA" id="ARBA00035120"/>
    </source>
</evidence>
<keyword evidence="12" id="KW-0813">Transport</keyword>
<dbReference type="RefSeq" id="WP_078217819.1">
    <property type="nucleotide sequence ID" value="NZ_MUXZ01000006.1"/>
</dbReference>
<evidence type="ECO:0000256" key="5">
    <source>
        <dbReference type="ARBA" id="ARBA00022989"/>
    </source>
</evidence>
<comment type="activity regulation">
    <text evidence="12">Na(+) is not transported, but it plays an essential structural role and its presence is essential for fluoride channel function.</text>
</comment>
<keyword evidence="14" id="KW-1185">Reference proteome</keyword>
<comment type="subcellular location">
    <subcellularLocation>
        <location evidence="1 12">Cell membrane</location>
        <topology evidence="1 12">Multi-pass membrane protein</topology>
    </subcellularLocation>
</comment>
<feature type="transmembrane region" description="Helical" evidence="12">
    <location>
        <begin position="111"/>
        <end position="129"/>
    </location>
</feature>
<feature type="transmembrane region" description="Helical" evidence="12">
    <location>
        <begin position="30"/>
        <end position="55"/>
    </location>
</feature>
<gene>
    <name evidence="12 13" type="primary">crcB</name>
    <name evidence="12" type="synonym">fluC</name>
    <name evidence="13" type="ORF">NCTC1659_00260</name>
</gene>
<comment type="function">
    <text evidence="12">Fluoride-specific ion channel. Important for reducing fluoride concentration in the cell, thus reducing its toxicity.</text>
</comment>
<dbReference type="STRING" id="733.B0186_02480"/>
<dbReference type="Proteomes" id="UP000254329">
    <property type="component" value="Unassembled WGS sequence"/>
</dbReference>
<keyword evidence="6 12" id="KW-0915">Sodium</keyword>
<evidence type="ECO:0000256" key="6">
    <source>
        <dbReference type="ARBA" id="ARBA00023053"/>
    </source>
</evidence>
<dbReference type="EMBL" id="UGHF01000001">
    <property type="protein sequence ID" value="STO59037.1"/>
    <property type="molecule type" value="Genomic_DNA"/>
</dbReference>
<dbReference type="GO" id="GO:0062054">
    <property type="term" value="F:fluoride channel activity"/>
    <property type="evidence" value="ECO:0007669"/>
    <property type="project" value="UniProtKB-UniRule"/>
</dbReference>
<sequence>MNWQSLLLVCSGAALGASSRWGLGLLLNPLFASFSFGTLIANYLGCFIAGVLLAVMWQDPQLSSLSSAFSSQWRLFLITGFLGSFTTFSAFSSEVIANFVQDNWLNGLKILFLHLVGCLMFTGLGVYLYKSFN</sequence>
<keyword evidence="3" id="KW-0997">Cell inner membrane</keyword>
<proteinExistence type="inferred from homology"/>
<comment type="similarity">
    <text evidence="10 12">Belongs to the fluoride channel Fluc/FEX (TC 1.A.43) family.</text>
</comment>
<dbReference type="PANTHER" id="PTHR28259">
    <property type="entry name" value="FLUORIDE EXPORT PROTEIN 1-RELATED"/>
    <property type="match status" value="1"/>
</dbReference>
<accession>A0A1V4B381</accession>
<dbReference type="GO" id="GO:0005886">
    <property type="term" value="C:plasma membrane"/>
    <property type="evidence" value="ECO:0007669"/>
    <property type="project" value="UniProtKB-SubCell"/>
</dbReference>
<evidence type="ECO:0000256" key="1">
    <source>
        <dbReference type="ARBA" id="ARBA00004651"/>
    </source>
</evidence>
<evidence type="ECO:0000256" key="4">
    <source>
        <dbReference type="ARBA" id="ARBA00022692"/>
    </source>
</evidence>
<dbReference type="GO" id="GO:0140114">
    <property type="term" value="P:cellular detoxification of fluoride"/>
    <property type="evidence" value="ECO:0007669"/>
    <property type="project" value="UniProtKB-UniRule"/>
</dbReference>
<dbReference type="InterPro" id="IPR003691">
    <property type="entry name" value="FluC"/>
</dbReference>
<protein>
    <recommendedName>
        <fullName evidence="12">Fluoride-specific ion channel FluC</fullName>
    </recommendedName>
</protein>
<keyword evidence="7 12" id="KW-0406">Ion transport</keyword>
<dbReference type="AlphaFoldDB" id="A0A1V4B381"/>
<dbReference type="PANTHER" id="PTHR28259:SF1">
    <property type="entry name" value="FLUORIDE EXPORT PROTEIN 1-RELATED"/>
    <property type="match status" value="1"/>
</dbReference>
<keyword evidence="12" id="KW-0479">Metal-binding</keyword>
<name>A0A1V4B381_9PAST</name>
<keyword evidence="2 12" id="KW-1003">Cell membrane</keyword>
<evidence type="ECO:0000256" key="2">
    <source>
        <dbReference type="ARBA" id="ARBA00022475"/>
    </source>
</evidence>